<dbReference type="GO" id="GO:1990745">
    <property type="term" value="C:EARP complex"/>
    <property type="evidence" value="ECO:0007669"/>
    <property type="project" value="TreeGrafter"/>
</dbReference>
<dbReference type="GO" id="GO:0015031">
    <property type="term" value="P:protein transport"/>
    <property type="evidence" value="ECO:0007669"/>
    <property type="project" value="UniProtKB-UniRule"/>
</dbReference>
<evidence type="ECO:0000256" key="1">
    <source>
        <dbReference type="ARBA" id="ARBA00006080"/>
    </source>
</evidence>
<protein>
    <recommendedName>
        <fullName evidence="2">Vacuolar protein sorting-associated protein 51 homolog</fullName>
    </recommendedName>
</protein>
<accession>A0A433CX43</accession>
<name>A0A433CX43_9FUNG</name>
<sequence>MKSNVQNMESEMDRLTNNMSKITEQCATVNNALGPRREKIRQLNGVHNLLKKVCICFRRRCPLSHPHLKLTTPPAHPPP</sequence>
<evidence type="ECO:0000256" key="2">
    <source>
        <dbReference type="RuleBase" id="RU368010"/>
    </source>
</evidence>
<keyword evidence="2" id="KW-0653">Protein transport</keyword>
<reference evidence="4 5" key="1">
    <citation type="journal article" date="2018" name="New Phytol.">
        <title>Phylogenomics of Endogonaceae and evolution of mycorrhizas within Mucoromycota.</title>
        <authorList>
            <person name="Chang Y."/>
            <person name="Desiro A."/>
            <person name="Na H."/>
            <person name="Sandor L."/>
            <person name="Lipzen A."/>
            <person name="Clum A."/>
            <person name="Barry K."/>
            <person name="Grigoriev I.V."/>
            <person name="Martin F.M."/>
            <person name="Stajich J.E."/>
            <person name="Smith M.E."/>
            <person name="Bonito G."/>
            <person name="Spatafora J.W."/>
        </authorList>
    </citation>
    <scope>NUCLEOTIDE SEQUENCE [LARGE SCALE GENOMIC DNA]</scope>
    <source>
        <strain evidence="4 5">GMNB39</strain>
    </source>
</reference>
<dbReference type="PANTHER" id="PTHR15954">
    <property type="entry name" value="VACUOLAR PROTEIN SORTING-ASSOCIATED PROTEIN 51 HOMOLOG"/>
    <property type="match status" value="1"/>
</dbReference>
<dbReference type="GO" id="GO:0000938">
    <property type="term" value="C:GARP complex"/>
    <property type="evidence" value="ECO:0007669"/>
    <property type="project" value="UniProtKB-UniRule"/>
</dbReference>
<dbReference type="GO" id="GO:0042147">
    <property type="term" value="P:retrograde transport, endosome to Golgi"/>
    <property type="evidence" value="ECO:0007669"/>
    <property type="project" value="UniProtKB-UniRule"/>
</dbReference>
<evidence type="ECO:0000313" key="5">
    <source>
        <dbReference type="Proteomes" id="UP000268093"/>
    </source>
</evidence>
<keyword evidence="2" id="KW-0445">Lipid transport</keyword>
<dbReference type="OrthoDB" id="203678at2759"/>
<keyword evidence="2" id="KW-0813">Transport</keyword>
<dbReference type="Proteomes" id="UP000268093">
    <property type="component" value="Unassembled WGS sequence"/>
</dbReference>
<keyword evidence="5" id="KW-1185">Reference proteome</keyword>
<keyword evidence="3" id="KW-0175">Coiled coil</keyword>
<comment type="caution">
    <text evidence="4">The sequence shown here is derived from an EMBL/GenBank/DDBJ whole genome shotgun (WGS) entry which is preliminary data.</text>
</comment>
<dbReference type="EMBL" id="RBNI01011570">
    <property type="protein sequence ID" value="RUP43157.1"/>
    <property type="molecule type" value="Genomic_DNA"/>
</dbReference>
<organism evidence="4 5">
    <name type="scientific">Jimgerdemannia flammicorona</name>
    <dbReference type="NCBI Taxonomy" id="994334"/>
    <lineage>
        <taxon>Eukaryota</taxon>
        <taxon>Fungi</taxon>
        <taxon>Fungi incertae sedis</taxon>
        <taxon>Mucoromycota</taxon>
        <taxon>Mucoromycotina</taxon>
        <taxon>Endogonomycetes</taxon>
        <taxon>Endogonales</taxon>
        <taxon>Endogonaceae</taxon>
        <taxon>Jimgerdemannia</taxon>
    </lineage>
</organism>
<dbReference type="GO" id="GO:0005829">
    <property type="term" value="C:cytosol"/>
    <property type="evidence" value="ECO:0007669"/>
    <property type="project" value="GOC"/>
</dbReference>
<dbReference type="GO" id="GO:0016020">
    <property type="term" value="C:membrane"/>
    <property type="evidence" value="ECO:0007669"/>
    <property type="project" value="TreeGrafter"/>
</dbReference>
<gene>
    <name evidence="4" type="ORF">BC936DRAFT_137536</name>
</gene>
<evidence type="ECO:0000256" key="3">
    <source>
        <dbReference type="SAM" id="Coils"/>
    </source>
</evidence>
<comment type="similarity">
    <text evidence="1 2">Belongs to the VPS51 family.</text>
</comment>
<dbReference type="InterPro" id="IPR014812">
    <property type="entry name" value="Vps51"/>
</dbReference>
<comment type="subunit">
    <text evidence="2">Component of the Golgi-associated retrograde protein (GARP) complex.</text>
</comment>
<evidence type="ECO:0000313" key="4">
    <source>
        <dbReference type="EMBL" id="RUP43157.1"/>
    </source>
</evidence>
<dbReference type="GO" id="GO:0032456">
    <property type="term" value="P:endocytic recycling"/>
    <property type="evidence" value="ECO:0007669"/>
    <property type="project" value="TreeGrafter"/>
</dbReference>
<proteinExistence type="inferred from homology"/>
<feature type="coiled-coil region" evidence="3">
    <location>
        <begin position="5"/>
        <end position="32"/>
    </location>
</feature>
<dbReference type="AlphaFoldDB" id="A0A433CX43"/>
<dbReference type="GO" id="GO:0048193">
    <property type="term" value="P:Golgi vesicle transport"/>
    <property type="evidence" value="ECO:0007669"/>
    <property type="project" value="TreeGrafter"/>
</dbReference>
<dbReference type="GO" id="GO:0006869">
    <property type="term" value="P:lipid transport"/>
    <property type="evidence" value="ECO:0007669"/>
    <property type="project" value="UniProtKB-UniRule"/>
</dbReference>
<dbReference type="GO" id="GO:0007030">
    <property type="term" value="P:Golgi organization"/>
    <property type="evidence" value="ECO:0007669"/>
    <property type="project" value="UniProtKB-UniRule"/>
</dbReference>
<comment type="function">
    <text evidence="2">Acts as component of the GARP complex that is involved in retrograde transport from early and late endosomes to the trans-Golgi network (TGN).</text>
</comment>
<dbReference type="PANTHER" id="PTHR15954:SF4">
    <property type="entry name" value="VACUOLAR PROTEIN SORTING-ASSOCIATED PROTEIN 51 HOMOLOG"/>
    <property type="match status" value="1"/>
</dbReference>
<comment type="subcellular location">
    <subcellularLocation>
        <location evidence="2">Golgi apparatus</location>
        <location evidence="2">trans-Golgi network</location>
    </subcellularLocation>
</comment>
<keyword evidence="2" id="KW-0333">Golgi apparatus</keyword>